<protein>
    <submittedName>
        <fullName evidence="3">Nudix hydrolase</fullName>
    </submittedName>
</protein>
<organism evidence="3 4">
    <name type="scientific">Planococcus antarcticus DSM 14505</name>
    <dbReference type="NCBI Taxonomy" id="1185653"/>
    <lineage>
        <taxon>Bacteria</taxon>
        <taxon>Bacillati</taxon>
        <taxon>Bacillota</taxon>
        <taxon>Bacilli</taxon>
        <taxon>Bacillales</taxon>
        <taxon>Caryophanaceae</taxon>
        <taxon>Planococcus</taxon>
    </lineage>
</organism>
<reference evidence="2" key="3">
    <citation type="submission" date="2016-10" db="EMBL/GenBank/DDBJ databases">
        <authorList>
            <person name="See-Too W.S."/>
        </authorList>
    </citation>
    <scope>NUCLEOTIDE SEQUENCE</scope>
    <source>
        <strain evidence="2">DSM 14505</strain>
    </source>
</reference>
<dbReference type="Proteomes" id="UP000004725">
    <property type="component" value="Unassembled WGS sequence"/>
</dbReference>
<evidence type="ECO:0000313" key="3">
    <source>
        <dbReference type="EMBL" id="EIM08512.1"/>
    </source>
</evidence>
<sequence length="209" mass="24289">METEKLRIYDEQGRQQGIADRKEVHEKGYWHETFHCWIAGRQNNRDVVYLQLRSKEKKDFPGLFDITAAGHLLTDETVEDGIREVREELGIQVDLADLTYIGMIKDQIVLSDFFDNERCHCFLYKDLKNLDHRFELQLEEVSGMGKLDFEALADLYTGKKERADLEGFEIAEDGSRKTFEKAIGLEDLVPHSAGYLKEIFGQIRRELKG</sequence>
<dbReference type="CDD" id="cd04692">
    <property type="entry name" value="NUDIX_Hydrolase"/>
    <property type="match status" value="1"/>
</dbReference>
<feature type="domain" description="Nudix hydrolase" evidence="1">
    <location>
        <begin position="29"/>
        <end position="169"/>
    </location>
</feature>
<dbReference type="GO" id="GO:0016787">
    <property type="term" value="F:hydrolase activity"/>
    <property type="evidence" value="ECO:0007669"/>
    <property type="project" value="UniProtKB-KW"/>
</dbReference>
<dbReference type="InterPro" id="IPR000086">
    <property type="entry name" value="NUDIX_hydrolase_dom"/>
</dbReference>
<reference evidence="3 4" key="1">
    <citation type="journal article" date="2012" name="J. Bacteriol.">
        <title>Genome Sequence of the Antarctic Psychrophile Bacterium Planococcus antarcticus DSM 14505.</title>
        <authorList>
            <person name="Margolles A."/>
            <person name="Gueimonde M."/>
            <person name="Sanchez B."/>
        </authorList>
    </citation>
    <scope>NUCLEOTIDE SEQUENCE [LARGE SCALE GENOMIC DNA]</scope>
    <source>
        <strain evidence="3 4">DSM 14505</strain>
    </source>
</reference>
<dbReference type="SUPFAM" id="SSF55811">
    <property type="entry name" value="Nudix"/>
    <property type="match status" value="1"/>
</dbReference>
<dbReference type="RefSeq" id="WP_006828110.1">
    <property type="nucleotide sequence ID" value="NZ_AJYB01000002.1"/>
</dbReference>
<keyword evidence="3" id="KW-0378">Hydrolase</keyword>
<evidence type="ECO:0000313" key="2">
    <source>
        <dbReference type="EMBL" id="ANU09148.1"/>
    </source>
</evidence>
<dbReference type="Proteomes" id="UP000092661">
    <property type="component" value="Chromosome"/>
</dbReference>
<dbReference type="Gene3D" id="3.90.79.10">
    <property type="entry name" value="Nucleoside Triphosphate Pyrophosphohydrolase"/>
    <property type="match status" value="1"/>
</dbReference>
<dbReference type="PANTHER" id="PTHR10885">
    <property type="entry name" value="ISOPENTENYL-DIPHOSPHATE DELTA-ISOMERASE"/>
    <property type="match status" value="1"/>
</dbReference>
<dbReference type="Pfam" id="PF00293">
    <property type="entry name" value="NUDIX"/>
    <property type="match status" value="1"/>
</dbReference>
<dbReference type="InterPro" id="IPR015797">
    <property type="entry name" value="NUDIX_hydrolase-like_dom_sf"/>
</dbReference>
<dbReference type="KEGG" id="pana:BBH88_01770"/>
<dbReference type="OrthoDB" id="9780586at2"/>
<dbReference type="EMBL" id="CP016534">
    <property type="protein sequence ID" value="ANU09148.1"/>
    <property type="molecule type" value="Genomic_DNA"/>
</dbReference>
<dbReference type="PANTHER" id="PTHR10885:SF0">
    <property type="entry name" value="ISOPENTENYL-DIPHOSPHATE DELTA-ISOMERASE"/>
    <property type="match status" value="1"/>
</dbReference>
<reference evidence="5" key="2">
    <citation type="submission" date="2016-07" db="EMBL/GenBank/DDBJ databases">
        <authorList>
            <person name="See-Too W.S."/>
        </authorList>
    </citation>
    <scope>NUCLEOTIDE SEQUENCE [LARGE SCALE GENOMIC DNA]</scope>
    <source>
        <strain evidence="5">DSM 14505</strain>
    </source>
</reference>
<dbReference type="EMBL" id="AJYB01000002">
    <property type="protein sequence ID" value="EIM08512.1"/>
    <property type="molecule type" value="Genomic_DNA"/>
</dbReference>
<accession>A0A1C7DCG6</accession>
<proteinExistence type="predicted"/>
<gene>
    <name evidence="3" type="ORF">A1A1_00400</name>
    <name evidence="2" type="ORF">BBH88_01770</name>
</gene>
<evidence type="ECO:0000313" key="5">
    <source>
        <dbReference type="Proteomes" id="UP000092661"/>
    </source>
</evidence>
<name>A0A1C7DCG6_9BACL</name>
<dbReference type="AlphaFoldDB" id="A0A1C7DCG6"/>
<keyword evidence="5" id="KW-1185">Reference proteome</keyword>
<evidence type="ECO:0000259" key="1">
    <source>
        <dbReference type="PROSITE" id="PS51462"/>
    </source>
</evidence>
<dbReference type="eggNOG" id="COG1443">
    <property type="taxonomic scope" value="Bacteria"/>
</dbReference>
<dbReference type="PROSITE" id="PS51462">
    <property type="entry name" value="NUDIX"/>
    <property type="match status" value="1"/>
</dbReference>
<evidence type="ECO:0000313" key="4">
    <source>
        <dbReference type="Proteomes" id="UP000004725"/>
    </source>
</evidence>